<evidence type="ECO:0000313" key="1">
    <source>
        <dbReference type="EMBL" id="RKK93755.1"/>
    </source>
</evidence>
<gene>
    <name evidence="1" type="ORF">BFJ68_g15425</name>
</gene>
<reference evidence="1 2" key="1">
    <citation type="journal article" date="2018" name="Sci. Rep.">
        <title>Characterisation of pathogen-specific regions and novel effector candidates in Fusarium oxysporum f. sp. cepae.</title>
        <authorList>
            <person name="Armitage A.D."/>
            <person name="Taylor A."/>
            <person name="Sobczyk M.K."/>
            <person name="Baxter L."/>
            <person name="Greenfield B.P."/>
            <person name="Bates H.J."/>
            <person name="Wilson F."/>
            <person name="Jackson A.C."/>
            <person name="Ott S."/>
            <person name="Harrison R.J."/>
            <person name="Clarkson J.P."/>
        </authorList>
    </citation>
    <scope>NUCLEOTIDE SEQUENCE [LARGE SCALE GENOMIC DNA]</scope>
    <source>
        <strain evidence="1 2">Fo_A28</strain>
    </source>
</reference>
<protein>
    <recommendedName>
        <fullName evidence="3">Kinesin light chain</fullName>
    </recommendedName>
</protein>
<dbReference type="Proteomes" id="UP000285860">
    <property type="component" value="Unassembled WGS sequence"/>
</dbReference>
<dbReference type="PANTHER" id="PTHR46082">
    <property type="entry name" value="ATP/GTP-BINDING PROTEIN-RELATED"/>
    <property type="match status" value="1"/>
</dbReference>
<comment type="caution">
    <text evidence="1">The sequence shown here is derived from an EMBL/GenBank/DDBJ whole genome shotgun (WGS) entry which is preliminary data.</text>
</comment>
<dbReference type="VEuPathDB" id="FungiDB:HZS61_011470"/>
<proteinExistence type="predicted"/>
<dbReference type="EMBL" id="MRCY01000159">
    <property type="protein sequence ID" value="RKK93755.1"/>
    <property type="molecule type" value="Genomic_DNA"/>
</dbReference>
<evidence type="ECO:0008006" key="3">
    <source>
        <dbReference type="Google" id="ProtNLM"/>
    </source>
</evidence>
<name>A0A420PMK9_FUSOX</name>
<evidence type="ECO:0000313" key="2">
    <source>
        <dbReference type="Proteomes" id="UP000285860"/>
    </source>
</evidence>
<dbReference type="InterPro" id="IPR053137">
    <property type="entry name" value="NLR-like"/>
</dbReference>
<dbReference type="VEuPathDB" id="FungiDB:FOC1_g10001428"/>
<dbReference type="AlphaFoldDB" id="A0A420PMK9"/>
<organism evidence="1 2">
    <name type="scientific">Fusarium oxysporum</name>
    <name type="common">Fusarium vascular wilt</name>
    <dbReference type="NCBI Taxonomy" id="5507"/>
    <lineage>
        <taxon>Eukaryota</taxon>
        <taxon>Fungi</taxon>
        <taxon>Dikarya</taxon>
        <taxon>Ascomycota</taxon>
        <taxon>Pezizomycotina</taxon>
        <taxon>Sordariomycetes</taxon>
        <taxon>Hypocreomycetidae</taxon>
        <taxon>Hypocreales</taxon>
        <taxon>Nectriaceae</taxon>
        <taxon>Fusarium</taxon>
        <taxon>Fusarium oxysporum species complex</taxon>
    </lineage>
</organism>
<sequence length="341" mass="39013">MQTSYSIHRLVHAWGYDRLQGDRDEVERFWYAASQLLDDYLKTISDRQDGPVSKLRVVPHLTDSIHGFKRVSTANDWNKTDWLETVERFGLFFVEIGRWNDAALSEREVLEKRQRILGDEHPDTISAMNNLANTLSDQGKLDEAALMKREVLEKMQRVLGDEHPDTIKAMSNLAVTLGGQRKLDEAALMKKEVLEKMQRVLGDEHPDTIKAMSNLASTLSDQGKLDETALMEREVLEKRQRIFGDEHPDTIKAMSNLAVTLGDQGKLDEAALMVWEVLEKRQRILGDEHPDTTWAAEYLRYILSALIAGLSDTSTTKKQPFLKRVTGKLQQVRDLFRSRPN</sequence>
<dbReference type="SUPFAM" id="SSF48452">
    <property type="entry name" value="TPR-like"/>
    <property type="match status" value="2"/>
</dbReference>
<dbReference type="VEuPathDB" id="FungiDB:FOXG_14990"/>
<dbReference type="PANTHER" id="PTHR46082:SF6">
    <property type="entry name" value="AAA+ ATPASE DOMAIN-CONTAINING PROTEIN-RELATED"/>
    <property type="match status" value="1"/>
</dbReference>
<accession>A0A420PMK9</accession>
<dbReference type="Pfam" id="PF13374">
    <property type="entry name" value="TPR_10"/>
    <property type="match status" value="5"/>
</dbReference>
<dbReference type="Gene3D" id="1.25.40.10">
    <property type="entry name" value="Tetratricopeptide repeat domain"/>
    <property type="match status" value="2"/>
</dbReference>
<dbReference type="InterPro" id="IPR011990">
    <property type="entry name" value="TPR-like_helical_dom_sf"/>
</dbReference>